<proteinExistence type="predicted"/>
<dbReference type="Proteomes" id="UP000030752">
    <property type="component" value="Unassembled WGS sequence"/>
</dbReference>
<dbReference type="VEuPathDB" id="FungiDB:HMPREF1541_02856"/>
<evidence type="ECO:0000313" key="3">
    <source>
        <dbReference type="Proteomes" id="UP000030752"/>
    </source>
</evidence>
<organism evidence="2 3">
    <name type="scientific">Cyphellophora europaea (strain CBS 101466)</name>
    <name type="common">Phialophora europaea</name>
    <dbReference type="NCBI Taxonomy" id="1220924"/>
    <lineage>
        <taxon>Eukaryota</taxon>
        <taxon>Fungi</taxon>
        <taxon>Dikarya</taxon>
        <taxon>Ascomycota</taxon>
        <taxon>Pezizomycotina</taxon>
        <taxon>Eurotiomycetes</taxon>
        <taxon>Chaetothyriomycetidae</taxon>
        <taxon>Chaetothyriales</taxon>
        <taxon>Cyphellophoraceae</taxon>
        <taxon>Cyphellophora</taxon>
    </lineage>
</organism>
<name>W2S4S9_CYPE1</name>
<keyword evidence="3" id="KW-1185">Reference proteome</keyword>
<protein>
    <submittedName>
        <fullName evidence="2">Uncharacterized protein</fullName>
    </submittedName>
</protein>
<accession>W2S4S9</accession>
<feature type="region of interest" description="Disordered" evidence="1">
    <location>
        <begin position="285"/>
        <end position="310"/>
    </location>
</feature>
<dbReference type="EMBL" id="KB822718">
    <property type="protein sequence ID" value="ETN43697.1"/>
    <property type="molecule type" value="Genomic_DNA"/>
</dbReference>
<feature type="compositionally biased region" description="Basic and acidic residues" evidence="1">
    <location>
        <begin position="52"/>
        <end position="62"/>
    </location>
</feature>
<evidence type="ECO:0000256" key="1">
    <source>
        <dbReference type="SAM" id="MobiDB-lite"/>
    </source>
</evidence>
<gene>
    <name evidence="2" type="ORF">HMPREF1541_02856</name>
</gene>
<dbReference type="GeneID" id="19970195"/>
<reference evidence="2 3" key="1">
    <citation type="submission" date="2013-03" db="EMBL/GenBank/DDBJ databases">
        <title>The Genome Sequence of Phialophora europaea CBS 101466.</title>
        <authorList>
            <consortium name="The Broad Institute Genomics Platform"/>
            <person name="Cuomo C."/>
            <person name="de Hoog S."/>
            <person name="Gorbushina A."/>
            <person name="Walker B."/>
            <person name="Young S.K."/>
            <person name="Zeng Q."/>
            <person name="Gargeya S."/>
            <person name="Fitzgerald M."/>
            <person name="Haas B."/>
            <person name="Abouelleil A."/>
            <person name="Allen A.W."/>
            <person name="Alvarado L."/>
            <person name="Arachchi H.M."/>
            <person name="Berlin A.M."/>
            <person name="Chapman S.B."/>
            <person name="Gainer-Dewar J."/>
            <person name="Goldberg J."/>
            <person name="Griggs A."/>
            <person name="Gujja S."/>
            <person name="Hansen M."/>
            <person name="Howarth C."/>
            <person name="Imamovic A."/>
            <person name="Ireland A."/>
            <person name="Larimer J."/>
            <person name="McCowan C."/>
            <person name="Murphy C."/>
            <person name="Pearson M."/>
            <person name="Poon T.W."/>
            <person name="Priest M."/>
            <person name="Roberts A."/>
            <person name="Saif S."/>
            <person name="Shea T."/>
            <person name="Sisk P."/>
            <person name="Sykes S."/>
            <person name="Wortman J."/>
            <person name="Nusbaum C."/>
            <person name="Birren B."/>
        </authorList>
    </citation>
    <scope>NUCLEOTIDE SEQUENCE [LARGE SCALE GENOMIC DNA]</scope>
    <source>
        <strain evidence="2 3">CBS 101466</strain>
    </source>
</reference>
<feature type="region of interest" description="Disordered" evidence="1">
    <location>
        <begin position="1"/>
        <end position="83"/>
    </location>
</feature>
<dbReference type="AlphaFoldDB" id="W2S4S9"/>
<dbReference type="OrthoDB" id="10628570at2759"/>
<feature type="compositionally biased region" description="Polar residues" evidence="1">
    <location>
        <begin position="292"/>
        <end position="310"/>
    </location>
</feature>
<evidence type="ECO:0000313" key="2">
    <source>
        <dbReference type="EMBL" id="ETN43697.1"/>
    </source>
</evidence>
<dbReference type="InParanoid" id="W2S4S9"/>
<dbReference type="RefSeq" id="XP_008715433.1">
    <property type="nucleotide sequence ID" value="XM_008717211.1"/>
</dbReference>
<sequence length="413" mass="45805">MSSSEDVDSPRRPATRRQTGLAATKRQAELLTTKNTVKAPVNKSMESVEVAVAKDVEVDPSEKQQPMKRKKAPPVNASPTAPGQVRFPAELPANISLMFRQYFVAKGNNIVPQDIYFMQVPWIFKLHDAKNKKDATDAGYFYGASGQAVHVRPFSLPWMLNEPSGRNSQRLLVAYDHPFPEPAVLCRIKKHSSEFRIWRGADDDPYEQAVVVKKPLVQTAGKKINYPAPVPTSVLPASAFPITPSPTPQTNLPVLPATAAANVIGKRKRNYIEYPDIEEDGNAYADGEIYHNNPTPADSSFSGNVSSRTSSPEADDLARNIIFRFHGIIDLERSRTLLQCRTYIKFLTHAIAAGVLSESTQIILLNCVVRGRNGGVKRMSIVDDEDFGNMVGDIMDDRGWYVAGEKYYVDVSR</sequence>
<dbReference type="HOGENOM" id="CLU_665668_0_0_1"/>